<reference evidence="3" key="1">
    <citation type="submission" date="2016-06" db="UniProtKB">
        <authorList>
            <consortium name="WormBaseParasite"/>
        </authorList>
    </citation>
    <scope>IDENTIFICATION</scope>
</reference>
<dbReference type="WBParaSite" id="TCNE_0002014901-mRNA-1">
    <property type="protein sequence ID" value="TCNE_0002014901-mRNA-1"/>
    <property type="gene ID" value="TCNE_0002014901"/>
</dbReference>
<evidence type="ECO:0000313" key="2">
    <source>
        <dbReference type="Proteomes" id="UP000050794"/>
    </source>
</evidence>
<evidence type="ECO:0000313" key="1">
    <source>
        <dbReference type="EMBL" id="VDM51467.1"/>
    </source>
</evidence>
<dbReference type="EMBL" id="UYWY01028390">
    <property type="protein sequence ID" value="VDM51467.1"/>
    <property type="molecule type" value="Genomic_DNA"/>
</dbReference>
<organism evidence="2 3">
    <name type="scientific">Toxocara canis</name>
    <name type="common">Canine roundworm</name>
    <dbReference type="NCBI Taxonomy" id="6265"/>
    <lineage>
        <taxon>Eukaryota</taxon>
        <taxon>Metazoa</taxon>
        <taxon>Ecdysozoa</taxon>
        <taxon>Nematoda</taxon>
        <taxon>Chromadorea</taxon>
        <taxon>Rhabditida</taxon>
        <taxon>Spirurina</taxon>
        <taxon>Ascaridomorpha</taxon>
        <taxon>Ascaridoidea</taxon>
        <taxon>Toxocaridae</taxon>
        <taxon>Toxocara</taxon>
    </lineage>
</organism>
<name>A0A183VHC5_TOXCA</name>
<reference evidence="1 2" key="2">
    <citation type="submission" date="2018-11" db="EMBL/GenBank/DDBJ databases">
        <authorList>
            <consortium name="Pathogen Informatics"/>
        </authorList>
    </citation>
    <scope>NUCLEOTIDE SEQUENCE [LARGE SCALE GENOMIC DNA]</scope>
</reference>
<dbReference type="Proteomes" id="UP000050794">
    <property type="component" value="Unassembled WGS sequence"/>
</dbReference>
<keyword evidence="2" id="KW-1185">Reference proteome</keyword>
<sequence>MMNAGGLKDHWGIGCGNQKKGARASGIECPNVAKPVFDATSRAAVLAKHNEYRAMLTHGTAQYKGMGLRSREARTELVEQLRI</sequence>
<evidence type="ECO:0000313" key="3">
    <source>
        <dbReference type="WBParaSite" id="TCNE_0002014901-mRNA-1"/>
    </source>
</evidence>
<accession>A0A183VHC5</accession>
<protein>
    <submittedName>
        <fullName evidence="3">SCP domain-containing protein</fullName>
    </submittedName>
</protein>
<proteinExistence type="predicted"/>
<dbReference type="AlphaFoldDB" id="A0A183VHC5"/>
<gene>
    <name evidence="1" type="ORF">TCNE_LOCUS20146</name>
</gene>